<dbReference type="Gene3D" id="3.40.190.290">
    <property type="match status" value="1"/>
</dbReference>
<protein>
    <recommendedName>
        <fullName evidence="6">HTH-type transcriptional regulator TtuA</fullName>
    </recommendedName>
    <alternativeName>
        <fullName evidence="7">Tartrate utilization transcriptional regulator</fullName>
    </alternativeName>
</protein>
<dbReference type="PRINTS" id="PR00039">
    <property type="entry name" value="HTHLYSR"/>
</dbReference>
<dbReference type="EMBL" id="WUEY01000011">
    <property type="protein sequence ID" value="NEI72249.1"/>
    <property type="molecule type" value="Genomic_DNA"/>
</dbReference>
<dbReference type="PANTHER" id="PTHR30346">
    <property type="entry name" value="TRANSCRIPTIONAL DUAL REGULATOR HCAR-RELATED"/>
    <property type="match status" value="1"/>
</dbReference>
<organism evidence="9 10">
    <name type="scientific">Rhizobium lusitanum</name>
    <dbReference type="NCBI Taxonomy" id="293958"/>
    <lineage>
        <taxon>Bacteria</taxon>
        <taxon>Pseudomonadati</taxon>
        <taxon>Pseudomonadota</taxon>
        <taxon>Alphaproteobacteria</taxon>
        <taxon>Hyphomicrobiales</taxon>
        <taxon>Rhizobiaceae</taxon>
        <taxon>Rhizobium/Agrobacterium group</taxon>
        <taxon>Rhizobium</taxon>
    </lineage>
</organism>
<dbReference type="CDD" id="cd05466">
    <property type="entry name" value="PBP2_LTTR_substrate"/>
    <property type="match status" value="1"/>
</dbReference>
<dbReference type="PROSITE" id="PS50931">
    <property type="entry name" value="HTH_LYSR"/>
    <property type="match status" value="1"/>
</dbReference>
<evidence type="ECO:0000256" key="7">
    <source>
        <dbReference type="ARBA" id="ARBA00083243"/>
    </source>
</evidence>
<proteinExistence type="inferred from homology"/>
<evidence type="ECO:0000259" key="8">
    <source>
        <dbReference type="PROSITE" id="PS50931"/>
    </source>
</evidence>
<keyword evidence="3" id="KW-0238">DNA-binding</keyword>
<keyword evidence="4" id="KW-0804">Transcription</keyword>
<dbReference type="InterPro" id="IPR036390">
    <property type="entry name" value="WH_DNA-bd_sf"/>
</dbReference>
<dbReference type="GO" id="GO:0003700">
    <property type="term" value="F:DNA-binding transcription factor activity"/>
    <property type="evidence" value="ECO:0007669"/>
    <property type="project" value="InterPro"/>
</dbReference>
<evidence type="ECO:0000256" key="6">
    <source>
        <dbReference type="ARBA" id="ARBA00067332"/>
    </source>
</evidence>
<dbReference type="RefSeq" id="WP_163989380.1">
    <property type="nucleotide sequence ID" value="NZ_WUEY01000011.1"/>
</dbReference>
<evidence type="ECO:0000256" key="3">
    <source>
        <dbReference type="ARBA" id="ARBA00023125"/>
    </source>
</evidence>
<dbReference type="Proteomes" id="UP000483035">
    <property type="component" value="Unassembled WGS sequence"/>
</dbReference>
<dbReference type="InterPro" id="IPR000847">
    <property type="entry name" value="LysR_HTH_N"/>
</dbReference>
<evidence type="ECO:0000256" key="5">
    <source>
        <dbReference type="ARBA" id="ARBA00054626"/>
    </source>
</evidence>
<comment type="similarity">
    <text evidence="1">Belongs to the LysR transcriptional regulatory family.</text>
</comment>
<dbReference type="GO" id="GO:0003677">
    <property type="term" value="F:DNA binding"/>
    <property type="evidence" value="ECO:0007669"/>
    <property type="project" value="UniProtKB-KW"/>
</dbReference>
<comment type="function">
    <text evidence="5">Transcriptional regulator of the ttuABCDE tartrate utilization operon.</text>
</comment>
<dbReference type="GO" id="GO:0032993">
    <property type="term" value="C:protein-DNA complex"/>
    <property type="evidence" value="ECO:0007669"/>
    <property type="project" value="TreeGrafter"/>
</dbReference>
<evidence type="ECO:0000256" key="4">
    <source>
        <dbReference type="ARBA" id="ARBA00023163"/>
    </source>
</evidence>
<evidence type="ECO:0000256" key="2">
    <source>
        <dbReference type="ARBA" id="ARBA00023015"/>
    </source>
</evidence>
<evidence type="ECO:0000313" key="9">
    <source>
        <dbReference type="EMBL" id="NEI72249.1"/>
    </source>
</evidence>
<comment type="caution">
    <text evidence="9">The sequence shown here is derived from an EMBL/GenBank/DDBJ whole genome shotgun (WGS) entry which is preliminary data.</text>
</comment>
<dbReference type="Pfam" id="PF03466">
    <property type="entry name" value="LysR_substrate"/>
    <property type="match status" value="1"/>
</dbReference>
<accession>A0A6L9UA41</accession>
<dbReference type="SUPFAM" id="SSF46785">
    <property type="entry name" value="Winged helix' DNA-binding domain"/>
    <property type="match status" value="1"/>
</dbReference>
<name>A0A6L9UA41_9HYPH</name>
<gene>
    <name evidence="9" type="ORF">GR212_21935</name>
</gene>
<evidence type="ECO:0000313" key="10">
    <source>
        <dbReference type="Proteomes" id="UP000483035"/>
    </source>
</evidence>
<sequence>MNLRQLAYFRAVVEHRSLAAAADVLRVAQPNLSVAIKQLEEEWGVSLFERAGRGLTVTDTGRTLYERAAELLSGASALDQDMRAIGRGFTARLRVGFTQVSLEIITTVVAQIREEGAAVSFSLQQGEPQLLETMVEMRQLDFAVTHMPVANFGLGVEALAPMSIVLLCREGDDRWTAGSEIRPEALANIPLVLLRRRSGGGIYERIMEAFASAGVSCSVVADSTDISAIYTLVERNVGLGLLPIHALHVPRPGFAMHPVALLPTPERLALIYPRGCRQLPAVHRAMELCRAILRG</sequence>
<dbReference type="Gene3D" id="1.10.10.10">
    <property type="entry name" value="Winged helix-like DNA-binding domain superfamily/Winged helix DNA-binding domain"/>
    <property type="match status" value="1"/>
</dbReference>
<keyword evidence="2" id="KW-0805">Transcription regulation</keyword>
<dbReference type="AlphaFoldDB" id="A0A6L9UA41"/>
<dbReference type="FunFam" id="1.10.10.10:FF:000001">
    <property type="entry name" value="LysR family transcriptional regulator"/>
    <property type="match status" value="1"/>
</dbReference>
<reference evidence="9 10" key="1">
    <citation type="submission" date="2019-12" db="EMBL/GenBank/DDBJ databases">
        <title>Rhizobium genotypes associated with high levels of biological nitrogen fixation by grain legumes in a temperate-maritime cropping system.</title>
        <authorList>
            <person name="Maluk M."/>
            <person name="Francesc Ferrando Molina F."/>
            <person name="Lopez Del Egido L."/>
            <person name="Lafos M."/>
            <person name="Langarica-Fuentes A."/>
            <person name="Gebre Yohannes G."/>
            <person name="Young M.W."/>
            <person name="Martin P."/>
            <person name="Gantlett R."/>
            <person name="Kenicer G."/>
            <person name="Hawes C."/>
            <person name="Begg G.S."/>
            <person name="Quilliam R.S."/>
            <person name="Squire G.R."/>
            <person name="Poole P.S."/>
            <person name="Young P.W."/>
            <person name="Iannetta P.M."/>
            <person name="James E.K."/>
        </authorList>
    </citation>
    <scope>NUCLEOTIDE SEQUENCE [LARGE SCALE GENOMIC DNA]</scope>
    <source>
        <strain evidence="9 10">JHI1118</strain>
    </source>
</reference>
<evidence type="ECO:0000256" key="1">
    <source>
        <dbReference type="ARBA" id="ARBA00009437"/>
    </source>
</evidence>
<dbReference type="InterPro" id="IPR005119">
    <property type="entry name" value="LysR_subst-bd"/>
</dbReference>
<dbReference type="Pfam" id="PF00126">
    <property type="entry name" value="HTH_1"/>
    <property type="match status" value="1"/>
</dbReference>
<dbReference type="SUPFAM" id="SSF53850">
    <property type="entry name" value="Periplasmic binding protein-like II"/>
    <property type="match status" value="1"/>
</dbReference>
<dbReference type="InterPro" id="IPR036388">
    <property type="entry name" value="WH-like_DNA-bd_sf"/>
</dbReference>
<dbReference type="PANTHER" id="PTHR30346:SF28">
    <property type="entry name" value="HTH-TYPE TRANSCRIPTIONAL REGULATOR CYNR"/>
    <property type="match status" value="1"/>
</dbReference>
<feature type="domain" description="HTH lysR-type" evidence="8">
    <location>
        <begin position="1"/>
        <end position="58"/>
    </location>
</feature>